<dbReference type="Gene3D" id="3.30.565.10">
    <property type="entry name" value="Histidine kinase-like ATPase, C-terminal domain"/>
    <property type="match status" value="1"/>
</dbReference>
<evidence type="ECO:0000256" key="8">
    <source>
        <dbReference type="ARBA" id="ARBA00022840"/>
    </source>
</evidence>
<evidence type="ECO:0000256" key="9">
    <source>
        <dbReference type="ARBA" id="ARBA00022989"/>
    </source>
</evidence>
<evidence type="ECO:0000259" key="15">
    <source>
        <dbReference type="PROSITE" id="PS50109"/>
    </source>
</evidence>
<keyword evidence="8 18" id="KW-0067">ATP-binding</keyword>
<protein>
    <recommendedName>
        <fullName evidence="3">histidine kinase</fullName>
        <ecNumber evidence="3">2.7.13.3</ecNumber>
    </recommendedName>
</protein>
<dbReference type="PROSITE" id="PS50894">
    <property type="entry name" value="HPT"/>
    <property type="match status" value="1"/>
</dbReference>
<proteinExistence type="predicted"/>
<dbReference type="SMART" id="SM00387">
    <property type="entry name" value="HATPase_c"/>
    <property type="match status" value="1"/>
</dbReference>
<evidence type="ECO:0000313" key="19">
    <source>
        <dbReference type="Proteomes" id="UP000830116"/>
    </source>
</evidence>
<dbReference type="PRINTS" id="PR00344">
    <property type="entry name" value="BCTRLSENSOR"/>
</dbReference>
<keyword evidence="10" id="KW-0902">Two-component regulatory system</keyword>
<dbReference type="PROSITE" id="PS50110">
    <property type="entry name" value="RESPONSE_REGULATORY"/>
    <property type="match status" value="1"/>
</dbReference>
<dbReference type="EMBL" id="CP093442">
    <property type="protein sequence ID" value="UOF00838.1"/>
    <property type="molecule type" value="Genomic_DNA"/>
</dbReference>
<evidence type="ECO:0000256" key="4">
    <source>
        <dbReference type="ARBA" id="ARBA00022475"/>
    </source>
</evidence>
<dbReference type="InterPro" id="IPR036097">
    <property type="entry name" value="HisK_dim/P_sf"/>
</dbReference>
<dbReference type="InterPro" id="IPR036890">
    <property type="entry name" value="HATPase_C_sf"/>
</dbReference>
<dbReference type="CDD" id="cd17546">
    <property type="entry name" value="REC_hyHK_CKI1_RcsC-like"/>
    <property type="match status" value="1"/>
</dbReference>
<evidence type="ECO:0000259" key="17">
    <source>
        <dbReference type="PROSITE" id="PS50894"/>
    </source>
</evidence>
<dbReference type="Proteomes" id="UP000830116">
    <property type="component" value="Chromosome"/>
</dbReference>
<dbReference type="PANTHER" id="PTHR45339:SF1">
    <property type="entry name" value="HYBRID SIGNAL TRANSDUCTION HISTIDINE KINASE J"/>
    <property type="match status" value="1"/>
</dbReference>
<keyword evidence="5 13" id="KW-0597">Phosphoprotein</keyword>
<comment type="subcellular location">
    <subcellularLocation>
        <location evidence="2">Cell membrane</location>
        <topology evidence="2">Multi-pass membrane protein</topology>
    </subcellularLocation>
</comment>
<accession>A0ABY4CBE6</accession>
<dbReference type="CDD" id="cd16922">
    <property type="entry name" value="HATPase_EvgS-ArcB-TorS-like"/>
    <property type="match status" value="1"/>
</dbReference>
<dbReference type="SUPFAM" id="SSF47226">
    <property type="entry name" value="Histidine-containing phosphotransfer domain, HPT domain"/>
    <property type="match status" value="1"/>
</dbReference>
<dbReference type="InterPro" id="IPR008207">
    <property type="entry name" value="Sig_transdc_His_kin_Hpt_dom"/>
</dbReference>
<dbReference type="CDD" id="cd00082">
    <property type="entry name" value="HisKA"/>
    <property type="match status" value="1"/>
</dbReference>
<evidence type="ECO:0000256" key="14">
    <source>
        <dbReference type="SAM" id="Phobius"/>
    </source>
</evidence>
<feature type="domain" description="Histidine kinase" evidence="15">
    <location>
        <begin position="242"/>
        <end position="463"/>
    </location>
</feature>
<evidence type="ECO:0000256" key="5">
    <source>
        <dbReference type="ARBA" id="ARBA00022553"/>
    </source>
</evidence>
<dbReference type="Pfam" id="PF00072">
    <property type="entry name" value="Response_reg"/>
    <property type="match status" value="1"/>
</dbReference>
<dbReference type="InterPro" id="IPR003594">
    <property type="entry name" value="HATPase_dom"/>
</dbReference>
<dbReference type="Pfam" id="PF00512">
    <property type="entry name" value="HisKA"/>
    <property type="match status" value="1"/>
</dbReference>
<keyword evidence="9 14" id="KW-1133">Transmembrane helix</keyword>
<dbReference type="Pfam" id="PF01627">
    <property type="entry name" value="Hpt"/>
    <property type="match status" value="1"/>
</dbReference>
<dbReference type="Gene3D" id="1.10.287.130">
    <property type="match status" value="1"/>
</dbReference>
<feature type="domain" description="Response regulatory" evidence="16">
    <location>
        <begin position="485"/>
        <end position="603"/>
    </location>
</feature>
<comment type="catalytic activity">
    <reaction evidence="1">
        <text>ATP + protein L-histidine = ADP + protein N-phospho-L-histidine.</text>
        <dbReference type="EC" id="2.7.13.3"/>
    </reaction>
</comment>
<dbReference type="SUPFAM" id="SSF55874">
    <property type="entry name" value="ATPase domain of HSP90 chaperone/DNA topoisomerase II/histidine kinase"/>
    <property type="match status" value="1"/>
</dbReference>
<keyword evidence="7" id="KW-0547">Nucleotide-binding</keyword>
<dbReference type="SUPFAM" id="SSF47384">
    <property type="entry name" value="Homodimeric domain of signal transducing histidine kinase"/>
    <property type="match status" value="1"/>
</dbReference>
<dbReference type="PROSITE" id="PS50109">
    <property type="entry name" value="HIS_KIN"/>
    <property type="match status" value="1"/>
</dbReference>
<evidence type="ECO:0000256" key="13">
    <source>
        <dbReference type="PROSITE-ProRule" id="PRU00169"/>
    </source>
</evidence>
<evidence type="ECO:0000259" key="16">
    <source>
        <dbReference type="PROSITE" id="PS50110"/>
    </source>
</evidence>
<evidence type="ECO:0000256" key="3">
    <source>
        <dbReference type="ARBA" id="ARBA00012438"/>
    </source>
</evidence>
<dbReference type="InterPro" id="IPR011006">
    <property type="entry name" value="CheY-like_superfamily"/>
</dbReference>
<evidence type="ECO:0000256" key="12">
    <source>
        <dbReference type="PROSITE-ProRule" id="PRU00110"/>
    </source>
</evidence>
<dbReference type="InterPro" id="IPR005467">
    <property type="entry name" value="His_kinase_dom"/>
</dbReference>
<dbReference type="SMART" id="SM00448">
    <property type="entry name" value="REC"/>
    <property type="match status" value="1"/>
</dbReference>
<evidence type="ECO:0000256" key="7">
    <source>
        <dbReference type="ARBA" id="ARBA00022741"/>
    </source>
</evidence>
<dbReference type="PANTHER" id="PTHR45339">
    <property type="entry name" value="HYBRID SIGNAL TRANSDUCTION HISTIDINE KINASE J"/>
    <property type="match status" value="1"/>
</dbReference>
<organism evidence="18 19">
    <name type="scientific">Bdellovibrio reynosensis</name>
    <dbReference type="NCBI Taxonomy" id="2835041"/>
    <lineage>
        <taxon>Bacteria</taxon>
        <taxon>Pseudomonadati</taxon>
        <taxon>Bdellovibrionota</taxon>
        <taxon>Bdellovibrionia</taxon>
        <taxon>Bdellovibrionales</taxon>
        <taxon>Pseudobdellovibrionaceae</taxon>
        <taxon>Bdellovibrio</taxon>
    </lineage>
</organism>
<feature type="modified residue" description="Phosphohistidine" evidence="12">
    <location>
        <position position="669"/>
    </location>
</feature>
<keyword evidence="19" id="KW-1185">Reference proteome</keyword>
<keyword evidence="6 14" id="KW-0812">Transmembrane</keyword>
<feature type="transmembrane region" description="Helical" evidence="14">
    <location>
        <begin position="188"/>
        <end position="207"/>
    </location>
</feature>
<evidence type="ECO:0000256" key="6">
    <source>
        <dbReference type="ARBA" id="ARBA00022692"/>
    </source>
</evidence>
<gene>
    <name evidence="18" type="ORF">MNR06_14145</name>
</gene>
<dbReference type="InterPro" id="IPR007891">
    <property type="entry name" value="CHASE3"/>
</dbReference>
<feature type="domain" description="HPt" evidence="17">
    <location>
        <begin position="630"/>
        <end position="729"/>
    </location>
</feature>
<feature type="transmembrane region" description="Helical" evidence="14">
    <location>
        <begin position="12"/>
        <end position="32"/>
    </location>
</feature>
<dbReference type="CDD" id="cd19410">
    <property type="entry name" value="HK9-like_sensor"/>
    <property type="match status" value="1"/>
</dbReference>
<evidence type="ECO:0000256" key="10">
    <source>
        <dbReference type="ARBA" id="ARBA00023012"/>
    </source>
</evidence>
<dbReference type="Pfam" id="PF02518">
    <property type="entry name" value="HATPase_c"/>
    <property type="match status" value="1"/>
</dbReference>
<keyword evidence="11 14" id="KW-0472">Membrane</keyword>
<evidence type="ECO:0000256" key="11">
    <source>
        <dbReference type="ARBA" id="ARBA00023136"/>
    </source>
</evidence>
<dbReference type="Pfam" id="PF05227">
    <property type="entry name" value="CHASE3"/>
    <property type="match status" value="1"/>
</dbReference>
<dbReference type="InterPro" id="IPR001789">
    <property type="entry name" value="Sig_transdc_resp-reg_receiver"/>
</dbReference>
<dbReference type="GO" id="GO:0005524">
    <property type="term" value="F:ATP binding"/>
    <property type="evidence" value="ECO:0007669"/>
    <property type="project" value="UniProtKB-KW"/>
</dbReference>
<name>A0ABY4CBE6_9BACT</name>
<sequence>MAFSEIKYTKAFTFSVFAAGLIATLSIFVVNLSTMNTHKRLLVQQQHIEKILMTLDEVATLLVDVETGQRGYVITQQKNFLEPYHRSLVVIGPKLEELKGLASAEFLENPNYKNLLPLIDQKLKFTTEVIEFVDQKKYVLAQKSIQSARGKDLMDEIRLRIDNLKSIKGKKLHATKDQANVASSRNQGWLMLGSGLSFVLIVLAFLLTDMESNRRGQVEEELREAKDKAIEASRLKSNFLANMSHEIRTPMNGILGMTEVLLSQKIEGDVKTKINVIRDSAISLLSLINGILDLSKIESGKLELEQVYLDIRKIIKEVTDSLDYSAKAKGLTLEANVSAQTPVAFSADTLRLRQIIINLVGNAIKFSSQGKVYINVSSERLENSKTLLMIQVKDEGLGMSPEVQEKIFSPFEQGDSSTTRKYGGTGLGLSITKQLIDLMKGEIKVESAEGQGSTFTVTVPLEAINAIPNKEVAQTEFVSSYAPLNILVAEDNLTNQEVIKVMLTRLKHQFKIVGNGKLAMEAAAAEDYDVILMDCHMPEVDGYQAARNITLAKGLWWNSSPIIAVTANAVKGDKENCLFAGMCDYLSKPLTMAELDEKLSLWSRRIDFSDPQVIDPKALERLKQISESQAENMMKQIVAQWNKEAPTVLQDLESKVQNNLFADSVSLVHHLKSTCNNAGLRRMAQACGRLEEAAHNKNAEELPYLYLQLRAEFKLASLHLNRAGMIETV</sequence>
<dbReference type="Gene3D" id="1.20.120.160">
    <property type="entry name" value="HPT domain"/>
    <property type="match status" value="1"/>
</dbReference>
<dbReference type="SMART" id="SM00388">
    <property type="entry name" value="HisKA"/>
    <property type="match status" value="1"/>
</dbReference>
<dbReference type="InterPro" id="IPR036641">
    <property type="entry name" value="HPT_dom_sf"/>
</dbReference>
<evidence type="ECO:0000256" key="1">
    <source>
        <dbReference type="ARBA" id="ARBA00000085"/>
    </source>
</evidence>
<dbReference type="EC" id="2.7.13.3" evidence="3"/>
<reference evidence="18" key="1">
    <citation type="submission" date="2022-03" db="EMBL/GenBank/DDBJ databases">
        <title>Genome Identification and Characterization of new species Bdellovibrio reynosense LBG001 sp. nov. from a Mexico soil sample.</title>
        <authorList>
            <person name="Camilli A."/>
            <person name="Ajao Y."/>
            <person name="Guo X."/>
        </authorList>
    </citation>
    <scope>NUCLEOTIDE SEQUENCE</scope>
    <source>
        <strain evidence="18">LBG001</strain>
    </source>
</reference>
<evidence type="ECO:0000313" key="18">
    <source>
        <dbReference type="EMBL" id="UOF00838.1"/>
    </source>
</evidence>
<keyword evidence="4" id="KW-1003">Cell membrane</keyword>
<evidence type="ECO:0000256" key="2">
    <source>
        <dbReference type="ARBA" id="ARBA00004651"/>
    </source>
</evidence>
<dbReference type="RefSeq" id="WP_243537012.1">
    <property type="nucleotide sequence ID" value="NZ_CP093442.1"/>
</dbReference>
<dbReference type="Gene3D" id="3.40.50.2300">
    <property type="match status" value="1"/>
</dbReference>
<feature type="modified residue" description="4-aspartylphosphate" evidence="13">
    <location>
        <position position="534"/>
    </location>
</feature>
<dbReference type="InterPro" id="IPR003661">
    <property type="entry name" value="HisK_dim/P_dom"/>
</dbReference>
<dbReference type="SUPFAM" id="SSF52172">
    <property type="entry name" value="CheY-like"/>
    <property type="match status" value="1"/>
</dbReference>
<dbReference type="InterPro" id="IPR004358">
    <property type="entry name" value="Sig_transdc_His_kin-like_C"/>
</dbReference>